<evidence type="ECO:0000259" key="1">
    <source>
        <dbReference type="Pfam" id="PF01408"/>
    </source>
</evidence>
<dbReference type="Proteomes" id="UP001059672">
    <property type="component" value="Chromosome"/>
</dbReference>
<dbReference type="SUPFAM" id="SSF51735">
    <property type="entry name" value="NAD(P)-binding Rossmann-fold domains"/>
    <property type="match status" value="1"/>
</dbReference>
<dbReference type="PANTHER" id="PTHR43377:SF12">
    <property type="entry name" value="BINDING ROSSMANN FOLD OXIDOREDUCTASE, PUTATIVE (AFU_ORTHOLOGUE AFUA_3G11840)-RELATED"/>
    <property type="match status" value="1"/>
</dbReference>
<dbReference type="InterPro" id="IPR036291">
    <property type="entry name" value="NAD(P)-bd_dom_sf"/>
</dbReference>
<proteinExistence type="predicted"/>
<evidence type="ECO:0000313" key="3">
    <source>
        <dbReference type="Proteomes" id="UP001059672"/>
    </source>
</evidence>
<gene>
    <name evidence="2" type="ORF">KDW96_02460</name>
</gene>
<sequence>MKILIIGLGYAGNRYRRTFEHIAASTGLPLSLAYVGRRQKTTELPYFDSVNQALQRFAPDIVVVSVNDHSHAPVLKQLAGYRGFVICEKPLVTPKDDLAAISAALSQVSGFALDLVERYSDASRQLREWVERHGWQLVRASFHWGKDRINDYRPTCGVTSEVIHALDLLGWICPRAGQLQLQGVLGVRSDFSISGSEVLDSVLLTGSMGEARVTGYASFVNMVRQRTVDFSFVDRDARLIHARLVFDTPRWDHDQLRIWTRGPDGAEELLHEYATAPDEPGLDTLHKLSRLCLQVVRAVALKEPPRHAFADLDTAVALQRLLNELDTHAQTPPAARYVHGETRVLLAEDSDLESLG</sequence>
<organism evidence="2 3">
    <name type="scientific">Pseudomonas benzenivorans</name>
    <dbReference type="NCBI Taxonomy" id="556533"/>
    <lineage>
        <taxon>Bacteria</taxon>
        <taxon>Pseudomonadati</taxon>
        <taxon>Pseudomonadota</taxon>
        <taxon>Gammaproteobacteria</taxon>
        <taxon>Pseudomonadales</taxon>
        <taxon>Pseudomonadaceae</taxon>
        <taxon>Pseudomonas</taxon>
    </lineage>
</organism>
<accession>A0ABY5H8P2</accession>
<dbReference type="RefSeq" id="WP_255838820.1">
    <property type="nucleotide sequence ID" value="NZ_CP073346.1"/>
</dbReference>
<name>A0ABY5H8P2_9PSED</name>
<keyword evidence="3" id="KW-1185">Reference proteome</keyword>
<dbReference type="InterPro" id="IPR000683">
    <property type="entry name" value="Gfo/Idh/MocA-like_OxRdtase_N"/>
</dbReference>
<dbReference type="InterPro" id="IPR051450">
    <property type="entry name" value="Gfo/Idh/MocA_Oxidoreductases"/>
</dbReference>
<evidence type="ECO:0000313" key="2">
    <source>
        <dbReference type="EMBL" id="UTW08212.1"/>
    </source>
</evidence>
<feature type="domain" description="Gfo/Idh/MocA-like oxidoreductase N-terminal" evidence="1">
    <location>
        <begin position="1"/>
        <end position="105"/>
    </location>
</feature>
<dbReference type="EMBL" id="CP073346">
    <property type="protein sequence ID" value="UTW08212.1"/>
    <property type="molecule type" value="Genomic_DNA"/>
</dbReference>
<dbReference type="PANTHER" id="PTHR43377">
    <property type="entry name" value="BILIVERDIN REDUCTASE A"/>
    <property type="match status" value="1"/>
</dbReference>
<protein>
    <submittedName>
        <fullName evidence="2">Gfo/Idh/MocA family oxidoreductase</fullName>
    </submittedName>
</protein>
<dbReference type="Pfam" id="PF01408">
    <property type="entry name" value="GFO_IDH_MocA"/>
    <property type="match status" value="1"/>
</dbReference>
<reference evidence="2" key="1">
    <citation type="submission" date="2021-04" db="EMBL/GenBank/DDBJ databases">
        <title>Oceanospirillales bacteria with DddD are important DMSP degraders in coastal seawater.</title>
        <authorList>
            <person name="Liu J."/>
        </authorList>
    </citation>
    <scope>NUCLEOTIDE SEQUENCE</scope>
    <source>
        <strain evidence="2">D13-4</strain>
    </source>
</reference>
<dbReference type="Gene3D" id="3.40.50.720">
    <property type="entry name" value="NAD(P)-binding Rossmann-like Domain"/>
    <property type="match status" value="1"/>
</dbReference>
<dbReference type="Gene3D" id="3.30.360.10">
    <property type="entry name" value="Dihydrodipicolinate Reductase, domain 2"/>
    <property type="match status" value="1"/>
</dbReference>